<dbReference type="SUPFAM" id="SSF101898">
    <property type="entry name" value="NHL repeat"/>
    <property type="match status" value="1"/>
</dbReference>
<dbReference type="Pfam" id="PF13445">
    <property type="entry name" value="zf-RING_UBOX"/>
    <property type="match status" value="1"/>
</dbReference>
<keyword evidence="3" id="KW-0862">Zinc</keyword>
<feature type="domain" description="B box-type" evidence="6">
    <location>
        <begin position="116"/>
        <end position="163"/>
    </location>
</feature>
<accession>A0A8S3V6C8</accession>
<evidence type="ECO:0000256" key="2">
    <source>
        <dbReference type="ARBA" id="ARBA00022771"/>
    </source>
</evidence>
<feature type="domain" description="RING-type" evidence="5">
    <location>
        <begin position="30"/>
        <end position="78"/>
    </location>
</feature>
<evidence type="ECO:0000256" key="4">
    <source>
        <dbReference type="PROSITE-ProRule" id="PRU00024"/>
    </source>
</evidence>
<protein>
    <submittedName>
        <fullName evidence="7">Uncharacterized protein</fullName>
    </submittedName>
</protein>
<dbReference type="InterPro" id="IPR017907">
    <property type="entry name" value="Znf_RING_CS"/>
</dbReference>
<evidence type="ECO:0000256" key="3">
    <source>
        <dbReference type="ARBA" id="ARBA00022833"/>
    </source>
</evidence>
<dbReference type="AlphaFoldDB" id="A0A8S3V6C8"/>
<reference evidence="7" key="1">
    <citation type="submission" date="2021-03" db="EMBL/GenBank/DDBJ databases">
        <authorList>
            <person name="Bekaert M."/>
        </authorList>
    </citation>
    <scope>NUCLEOTIDE SEQUENCE</scope>
</reference>
<keyword evidence="1" id="KW-0479">Metal-binding</keyword>
<dbReference type="PROSITE" id="PS50089">
    <property type="entry name" value="ZF_RING_2"/>
    <property type="match status" value="1"/>
</dbReference>
<dbReference type="InterPro" id="IPR027370">
    <property type="entry name" value="Znf-RING_euk"/>
</dbReference>
<dbReference type="InterPro" id="IPR047153">
    <property type="entry name" value="TRIM45/56/19-like"/>
</dbReference>
<name>A0A8S3V6C8_MYTED</name>
<dbReference type="Gene3D" id="3.30.40.10">
    <property type="entry name" value="Zinc/RING finger domain, C3HC4 (zinc finger)"/>
    <property type="match status" value="1"/>
</dbReference>
<dbReference type="PROSITE" id="PS50119">
    <property type="entry name" value="ZF_BBOX"/>
    <property type="match status" value="1"/>
</dbReference>
<organism evidence="7 8">
    <name type="scientific">Mytilus edulis</name>
    <name type="common">Blue mussel</name>
    <dbReference type="NCBI Taxonomy" id="6550"/>
    <lineage>
        <taxon>Eukaryota</taxon>
        <taxon>Metazoa</taxon>
        <taxon>Spiralia</taxon>
        <taxon>Lophotrochozoa</taxon>
        <taxon>Mollusca</taxon>
        <taxon>Bivalvia</taxon>
        <taxon>Autobranchia</taxon>
        <taxon>Pteriomorphia</taxon>
        <taxon>Mytilida</taxon>
        <taxon>Mytiloidea</taxon>
        <taxon>Mytilidae</taxon>
        <taxon>Mytilinae</taxon>
        <taxon>Mytilus</taxon>
    </lineage>
</organism>
<dbReference type="InterPro" id="IPR000315">
    <property type="entry name" value="Znf_B-box"/>
</dbReference>
<dbReference type="Gene3D" id="3.30.160.60">
    <property type="entry name" value="Classic Zinc Finger"/>
    <property type="match status" value="1"/>
</dbReference>
<dbReference type="SUPFAM" id="SSF57850">
    <property type="entry name" value="RING/U-box"/>
    <property type="match status" value="1"/>
</dbReference>
<dbReference type="PROSITE" id="PS00518">
    <property type="entry name" value="ZF_RING_1"/>
    <property type="match status" value="1"/>
</dbReference>
<dbReference type="CDD" id="cd19757">
    <property type="entry name" value="Bbox1"/>
    <property type="match status" value="1"/>
</dbReference>
<dbReference type="SUPFAM" id="SSF57845">
    <property type="entry name" value="B-box zinc-binding domain"/>
    <property type="match status" value="1"/>
</dbReference>
<sequence>MHLYKPGSYLPLCCIMATSGHVKEKDIFTCSICLEQLKSPRSLICLHTFCLQCISEYILSAERRAGHKIANYTCPVCRTIVTPQNLEKDTTQWIESLPHNFTISALMETTKEPQTQECHICKRKQKCVSATKWCRDCTEAFCDDCCEIHSLIKSLMRHKVVEIASIQTNECGIDLSTISDACPVHSSKVVEAYCFDHQQLCCVLCVTLKHRKCEDVQAIEDITSKRDDKGSFEANLTKIQAATENLLQEQKDEKTILNKSLSTIESTVIDSVNAAKSKLDSLLVVFLKEFKIIEDKTQGDLDSKLNLVEKLLNRIKDFVRITTFIRSYGSKTQLFIHLEKSEKEFNSEIENAVALLRQVSGVEASFLIENSLQNLMEMQNLGEIHVKEKCSKSVTEYEGILSDNMSFPVELRAKNRVKNASPYNGGVNIHQHDVYMVVGSEIMKMNLNQGSGLKTAFPTDTDCTNLNGLTIDHKKDRLIHTTKDFAVVCTSLDGKPIFSFKDDAMKKVTSVTINSIGLIFAGDETGIVHLISEDGKQRKTLLDKCEKITRLCDIWLDKSEKTLFICGNQFVEIYDIKY</sequence>
<evidence type="ECO:0000313" key="8">
    <source>
        <dbReference type="Proteomes" id="UP000683360"/>
    </source>
</evidence>
<comment type="caution">
    <text evidence="7">The sequence shown here is derived from an EMBL/GenBank/DDBJ whole genome shotgun (WGS) entry which is preliminary data.</text>
</comment>
<dbReference type="InterPro" id="IPR013083">
    <property type="entry name" value="Znf_RING/FYVE/PHD"/>
</dbReference>
<dbReference type="InterPro" id="IPR001841">
    <property type="entry name" value="Znf_RING"/>
</dbReference>
<keyword evidence="2 4" id="KW-0863">Zinc-finger</keyword>
<evidence type="ECO:0000313" key="7">
    <source>
        <dbReference type="EMBL" id="CAG2252840.1"/>
    </source>
</evidence>
<dbReference type="EMBL" id="CAJPWZ010003134">
    <property type="protein sequence ID" value="CAG2252840.1"/>
    <property type="molecule type" value="Genomic_DNA"/>
</dbReference>
<dbReference type="GO" id="GO:0008270">
    <property type="term" value="F:zinc ion binding"/>
    <property type="evidence" value="ECO:0007669"/>
    <property type="project" value="UniProtKB-KW"/>
</dbReference>
<keyword evidence="8" id="KW-1185">Reference proteome</keyword>
<gene>
    <name evidence="7" type="ORF">MEDL_64417</name>
</gene>
<dbReference type="PANTHER" id="PTHR25462">
    <property type="entry name" value="BONUS, ISOFORM C-RELATED"/>
    <property type="match status" value="1"/>
</dbReference>
<proteinExistence type="predicted"/>
<dbReference type="Gene3D" id="4.10.830.40">
    <property type="match status" value="1"/>
</dbReference>
<evidence type="ECO:0000256" key="1">
    <source>
        <dbReference type="ARBA" id="ARBA00022723"/>
    </source>
</evidence>
<evidence type="ECO:0000259" key="6">
    <source>
        <dbReference type="PROSITE" id="PS50119"/>
    </source>
</evidence>
<evidence type="ECO:0000259" key="5">
    <source>
        <dbReference type="PROSITE" id="PS50089"/>
    </source>
</evidence>
<dbReference type="PANTHER" id="PTHR25462:SF296">
    <property type="entry name" value="MEIOTIC P26, ISOFORM F"/>
    <property type="match status" value="1"/>
</dbReference>
<dbReference type="SMART" id="SM00184">
    <property type="entry name" value="RING"/>
    <property type="match status" value="1"/>
</dbReference>
<dbReference type="Proteomes" id="UP000683360">
    <property type="component" value="Unassembled WGS sequence"/>
</dbReference>
<dbReference type="OrthoDB" id="10066958at2759"/>